<name>A0AAV7MQV3_PLEWA</name>
<accession>A0AAV7MQV3</accession>
<feature type="region of interest" description="Disordered" evidence="1">
    <location>
        <begin position="75"/>
        <end position="121"/>
    </location>
</feature>
<evidence type="ECO:0000313" key="2">
    <source>
        <dbReference type="EMBL" id="KAJ1104762.1"/>
    </source>
</evidence>
<feature type="region of interest" description="Disordered" evidence="1">
    <location>
        <begin position="139"/>
        <end position="231"/>
    </location>
</feature>
<evidence type="ECO:0000313" key="3">
    <source>
        <dbReference type="Proteomes" id="UP001066276"/>
    </source>
</evidence>
<dbReference type="Proteomes" id="UP001066276">
    <property type="component" value="Chromosome 9"/>
</dbReference>
<dbReference type="EMBL" id="JANPWB010000013">
    <property type="protein sequence ID" value="KAJ1104762.1"/>
    <property type="molecule type" value="Genomic_DNA"/>
</dbReference>
<gene>
    <name evidence="2" type="ORF">NDU88_002171</name>
</gene>
<reference evidence="2" key="1">
    <citation type="journal article" date="2022" name="bioRxiv">
        <title>Sequencing and chromosome-scale assembly of the giantPleurodeles waltlgenome.</title>
        <authorList>
            <person name="Brown T."/>
            <person name="Elewa A."/>
            <person name="Iarovenko S."/>
            <person name="Subramanian E."/>
            <person name="Araus A.J."/>
            <person name="Petzold A."/>
            <person name="Susuki M."/>
            <person name="Suzuki K.-i.T."/>
            <person name="Hayashi T."/>
            <person name="Toyoda A."/>
            <person name="Oliveira C."/>
            <person name="Osipova E."/>
            <person name="Leigh N.D."/>
            <person name="Simon A."/>
            <person name="Yun M.H."/>
        </authorList>
    </citation>
    <scope>NUCLEOTIDE SEQUENCE</scope>
    <source>
        <strain evidence="2">20211129_DDA</strain>
        <tissue evidence="2">Liver</tissue>
    </source>
</reference>
<organism evidence="2 3">
    <name type="scientific">Pleurodeles waltl</name>
    <name type="common">Iberian ribbed newt</name>
    <dbReference type="NCBI Taxonomy" id="8319"/>
    <lineage>
        <taxon>Eukaryota</taxon>
        <taxon>Metazoa</taxon>
        <taxon>Chordata</taxon>
        <taxon>Craniata</taxon>
        <taxon>Vertebrata</taxon>
        <taxon>Euteleostomi</taxon>
        <taxon>Amphibia</taxon>
        <taxon>Batrachia</taxon>
        <taxon>Caudata</taxon>
        <taxon>Salamandroidea</taxon>
        <taxon>Salamandridae</taxon>
        <taxon>Pleurodelinae</taxon>
        <taxon>Pleurodeles</taxon>
    </lineage>
</organism>
<keyword evidence="3" id="KW-1185">Reference proteome</keyword>
<feature type="compositionally biased region" description="Pro residues" evidence="1">
    <location>
        <begin position="156"/>
        <end position="174"/>
    </location>
</feature>
<protein>
    <submittedName>
        <fullName evidence="2">Uncharacterized protein</fullName>
    </submittedName>
</protein>
<sequence>MSGRLPLVSSAGHASSVASSVDHLSPSLAWAIPESAPPQHRGRVPSQVPSNFCPVRPWARSCPRQGRAHATYFGFLKPGSGTQGSPAGRAHRRPCRPQGRLLPPAGAAAGPVPAPGPLGPQCHVRGPAQAQFRAVPALRKSVDCSSTGDTPSGAPRSPPAVPVPPGPRGGPAPLAPSHGVQAWASGVAPVGRPAQGLPQVPSRLSQPRGSPRLHASPGSGRGDGPLTSSSV</sequence>
<feature type="compositionally biased region" description="Low complexity" evidence="1">
    <location>
        <begin position="97"/>
        <end position="111"/>
    </location>
</feature>
<comment type="caution">
    <text evidence="2">The sequence shown here is derived from an EMBL/GenBank/DDBJ whole genome shotgun (WGS) entry which is preliminary data.</text>
</comment>
<proteinExistence type="predicted"/>
<evidence type="ECO:0000256" key="1">
    <source>
        <dbReference type="SAM" id="MobiDB-lite"/>
    </source>
</evidence>
<dbReference type="AlphaFoldDB" id="A0AAV7MQV3"/>